<gene>
    <name evidence="1" type="ordered locus">Sinac_4444</name>
</gene>
<evidence type="ECO:0000313" key="2">
    <source>
        <dbReference type="Proteomes" id="UP000010798"/>
    </source>
</evidence>
<dbReference type="STRING" id="886293.Sinac_4444"/>
<dbReference type="Proteomes" id="UP000010798">
    <property type="component" value="Chromosome"/>
</dbReference>
<organism evidence="1 2">
    <name type="scientific">Singulisphaera acidiphila (strain ATCC BAA-1392 / DSM 18658 / VKM B-2454 / MOB10)</name>
    <dbReference type="NCBI Taxonomy" id="886293"/>
    <lineage>
        <taxon>Bacteria</taxon>
        <taxon>Pseudomonadati</taxon>
        <taxon>Planctomycetota</taxon>
        <taxon>Planctomycetia</taxon>
        <taxon>Isosphaerales</taxon>
        <taxon>Isosphaeraceae</taxon>
        <taxon>Singulisphaera</taxon>
    </lineage>
</organism>
<dbReference type="KEGG" id="saci:Sinac_4444"/>
<dbReference type="AlphaFoldDB" id="L0DIJ0"/>
<sequence length="74" mass="8386">MRHPKKEIDAAVQYALDRGWSLTMSNGHAWGKLQCPHHDRDGCTANVYSTPRVPEDHAAHIRKKVDRCPHTTSV</sequence>
<keyword evidence="2" id="KW-1185">Reference proteome</keyword>
<name>L0DIJ0_SINAD</name>
<dbReference type="eggNOG" id="ENOG5030UMU">
    <property type="taxonomic scope" value="Bacteria"/>
</dbReference>
<dbReference type="EMBL" id="CP003364">
    <property type="protein sequence ID" value="AGA28633.1"/>
    <property type="molecule type" value="Genomic_DNA"/>
</dbReference>
<proteinExistence type="predicted"/>
<evidence type="ECO:0000313" key="1">
    <source>
        <dbReference type="EMBL" id="AGA28633.1"/>
    </source>
</evidence>
<reference evidence="1 2" key="1">
    <citation type="submission" date="2012-02" db="EMBL/GenBank/DDBJ databases">
        <title>Complete sequence of chromosome of Singulisphaera acidiphila DSM 18658.</title>
        <authorList>
            <consortium name="US DOE Joint Genome Institute (JGI-PGF)"/>
            <person name="Lucas S."/>
            <person name="Copeland A."/>
            <person name="Lapidus A."/>
            <person name="Glavina del Rio T."/>
            <person name="Dalin E."/>
            <person name="Tice H."/>
            <person name="Bruce D."/>
            <person name="Goodwin L."/>
            <person name="Pitluck S."/>
            <person name="Peters L."/>
            <person name="Ovchinnikova G."/>
            <person name="Chertkov O."/>
            <person name="Kyrpides N."/>
            <person name="Mavromatis K."/>
            <person name="Ivanova N."/>
            <person name="Brettin T."/>
            <person name="Detter J.C."/>
            <person name="Han C."/>
            <person name="Larimer F."/>
            <person name="Land M."/>
            <person name="Hauser L."/>
            <person name="Markowitz V."/>
            <person name="Cheng J.-F."/>
            <person name="Hugenholtz P."/>
            <person name="Woyke T."/>
            <person name="Wu D."/>
            <person name="Tindall B."/>
            <person name="Pomrenke H."/>
            <person name="Brambilla E."/>
            <person name="Klenk H.-P."/>
            <person name="Eisen J.A."/>
        </authorList>
    </citation>
    <scope>NUCLEOTIDE SEQUENCE [LARGE SCALE GENOMIC DNA]</scope>
    <source>
        <strain evidence="2">ATCC BAA-1392 / DSM 18658 / VKM B-2454 / MOB10</strain>
    </source>
</reference>
<accession>L0DIJ0</accession>
<protein>
    <submittedName>
        <fullName evidence="1">Uncharacterized protein</fullName>
    </submittedName>
</protein>
<dbReference type="HOGENOM" id="CLU_183779_0_0_0"/>